<organism evidence="2 3">
    <name type="scientific">Streptomyces tubercidicus</name>
    <dbReference type="NCBI Taxonomy" id="47759"/>
    <lineage>
        <taxon>Bacteria</taxon>
        <taxon>Bacillati</taxon>
        <taxon>Actinomycetota</taxon>
        <taxon>Actinomycetes</taxon>
        <taxon>Kitasatosporales</taxon>
        <taxon>Streptomycetaceae</taxon>
        <taxon>Streptomyces</taxon>
    </lineage>
</organism>
<dbReference type="EMBL" id="BLIR01000001">
    <property type="protein sequence ID" value="GFE36283.1"/>
    <property type="molecule type" value="Genomic_DNA"/>
</dbReference>
<sequence length="162" mass="17450">MTSPDQALLLPYRPEHTAATAAQPGAVALSRMHITIGDPQDGPLARPVRCERITLSLPLAPNAHVPTDEPVILRTRLDLPRGPGHGRQWLVETATTDPATTLLTLLPAEPASFDGTWTLTLTLDTSNPLGDQIHITEDTALDDNSPQRRTRSATLTATPCSR</sequence>
<keyword evidence="3" id="KW-1185">Reference proteome</keyword>
<dbReference type="GeneID" id="96282128"/>
<dbReference type="AlphaFoldDB" id="A0A640UJQ8"/>
<evidence type="ECO:0000256" key="1">
    <source>
        <dbReference type="SAM" id="MobiDB-lite"/>
    </source>
</evidence>
<proteinExistence type="predicted"/>
<comment type="caution">
    <text evidence="2">The sequence shown here is derived from an EMBL/GenBank/DDBJ whole genome shotgun (WGS) entry which is preliminary data.</text>
</comment>
<feature type="region of interest" description="Disordered" evidence="1">
    <location>
        <begin position="138"/>
        <end position="162"/>
    </location>
</feature>
<dbReference type="RefSeq" id="WP_159742614.1">
    <property type="nucleotide sequence ID" value="NZ_BLIR01000001.1"/>
</dbReference>
<evidence type="ECO:0000313" key="3">
    <source>
        <dbReference type="Proteomes" id="UP000431826"/>
    </source>
</evidence>
<dbReference type="Proteomes" id="UP000431826">
    <property type="component" value="Unassembled WGS sequence"/>
</dbReference>
<feature type="compositionally biased region" description="Polar residues" evidence="1">
    <location>
        <begin position="152"/>
        <end position="162"/>
    </location>
</feature>
<evidence type="ECO:0000313" key="2">
    <source>
        <dbReference type="EMBL" id="GFE36283.1"/>
    </source>
</evidence>
<gene>
    <name evidence="2" type="ORF">Stube_09560</name>
</gene>
<reference evidence="2 3" key="1">
    <citation type="submission" date="2019-12" db="EMBL/GenBank/DDBJ databases">
        <title>Whole genome shotgun sequence of Streptomyces tubercidicus NBRC 13090.</title>
        <authorList>
            <person name="Ichikawa N."/>
            <person name="Kimura A."/>
            <person name="Kitahashi Y."/>
            <person name="Komaki H."/>
            <person name="Tamura T."/>
        </authorList>
    </citation>
    <scope>NUCLEOTIDE SEQUENCE [LARGE SCALE GENOMIC DNA]</scope>
    <source>
        <strain evidence="2 3">NBRC 13090</strain>
    </source>
</reference>
<protein>
    <submittedName>
        <fullName evidence="2">Uncharacterized protein</fullName>
    </submittedName>
</protein>
<accession>A0A640UJQ8</accession>
<name>A0A640UJQ8_9ACTN</name>
<dbReference type="OrthoDB" id="4224433at2"/>